<protein>
    <recommendedName>
        <fullName evidence="3">DUF1810 domain-containing protein</fullName>
    </recommendedName>
</protein>
<dbReference type="Proteomes" id="UP000465241">
    <property type="component" value="Unassembled WGS sequence"/>
</dbReference>
<organism evidence="1 2">
    <name type="scientific">Mycolicibacterium murale</name>
    <dbReference type="NCBI Taxonomy" id="182220"/>
    <lineage>
        <taxon>Bacteria</taxon>
        <taxon>Bacillati</taxon>
        <taxon>Actinomycetota</taxon>
        <taxon>Actinomycetes</taxon>
        <taxon>Mycobacteriales</taxon>
        <taxon>Mycobacteriaceae</taxon>
        <taxon>Mycolicibacterium</taxon>
    </lineage>
</organism>
<dbReference type="InterPro" id="IPR014937">
    <property type="entry name" value="DUF1810"/>
</dbReference>
<reference evidence="1 2" key="1">
    <citation type="journal article" date="2019" name="Emerg. Microbes Infect.">
        <title>Comprehensive subspecies identification of 175 nontuberculous mycobacteria species based on 7547 genomic profiles.</title>
        <authorList>
            <person name="Matsumoto Y."/>
            <person name="Kinjo T."/>
            <person name="Motooka D."/>
            <person name="Nabeya D."/>
            <person name="Jung N."/>
            <person name="Uechi K."/>
            <person name="Horii T."/>
            <person name="Iida T."/>
            <person name="Fujita J."/>
            <person name="Nakamura S."/>
        </authorList>
    </citation>
    <scope>NUCLEOTIDE SEQUENCE [LARGE SCALE GENOMIC DNA]</scope>
    <source>
        <strain evidence="1 2">JCM 13392</strain>
    </source>
</reference>
<proteinExistence type="predicted"/>
<dbReference type="Gene3D" id="1.25.40.380">
    <property type="entry name" value="Protein of unknown function DUF1810"/>
    <property type="match status" value="1"/>
</dbReference>
<dbReference type="Pfam" id="PF08837">
    <property type="entry name" value="DUF1810"/>
    <property type="match status" value="1"/>
</dbReference>
<evidence type="ECO:0008006" key="3">
    <source>
        <dbReference type="Google" id="ProtNLM"/>
    </source>
</evidence>
<comment type="caution">
    <text evidence="1">The sequence shown here is derived from an EMBL/GenBank/DDBJ whole genome shotgun (WGS) entry which is preliminary data.</text>
</comment>
<evidence type="ECO:0000313" key="2">
    <source>
        <dbReference type="Proteomes" id="UP000465241"/>
    </source>
</evidence>
<gene>
    <name evidence="1" type="ORF">MMUR_37410</name>
</gene>
<evidence type="ECO:0000313" key="1">
    <source>
        <dbReference type="EMBL" id="GFG59605.1"/>
    </source>
</evidence>
<dbReference type="InterPro" id="IPR036287">
    <property type="entry name" value="Rv1873-like_sf"/>
</dbReference>
<dbReference type="AlphaFoldDB" id="A0A7I9WPE5"/>
<sequence length="72" mass="7735">MLGPRLRECARIVAGIEGRSAQQVFGFPDDLKLRSCMTLFALSTEDAADFTAVLDRFYGGEQDPATVGAALP</sequence>
<accession>A0A7I9WPE5</accession>
<dbReference type="SUPFAM" id="SSF140736">
    <property type="entry name" value="Rv1873-like"/>
    <property type="match status" value="1"/>
</dbReference>
<dbReference type="EMBL" id="BLKT01000003">
    <property type="protein sequence ID" value="GFG59605.1"/>
    <property type="molecule type" value="Genomic_DNA"/>
</dbReference>
<keyword evidence="2" id="KW-1185">Reference proteome</keyword>
<name>A0A7I9WPE5_9MYCO</name>